<dbReference type="GO" id="GO:0030154">
    <property type="term" value="P:cell differentiation"/>
    <property type="evidence" value="ECO:0007669"/>
    <property type="project" value="TreeGrafter"/>
</dbReference>
<dbReference type="SUPFAM" id="SSF47769">
    <property type="entry name" value="SAM/Pointed domain"/>
    <property type="match status" value="1"/>
</dbReference>
<dbReference type="Gene3D" id="1.10.10.10">
    <property type="entry name" value="Winged helix-like DNA-binding domain superfamily/Winged helix DNA-binding domain"/>
    <property type="match status" value="1"/>
</dbReference>
<feature type="non-terminal residue" evidence="5">
    <location>
        <position position="437"/>
    </location>
</feature>
<dbReference type="GO" id="GO:0005634">
    <property type="term" value="C:nucleus"/>
    <property type="evidence" value="ECO:0007669"/>
    <property type="project" value="UniProtKB-SubCell"/>
</dbReference>
<protein>
    <recommendedName>
        <fullName evidence="4">ETS domain-containing protein</fullName>
    </recommendedName>
</protein>
<evidence type="ECO:0000256" key="2">
    <source>
        <dbReference type="ARBA" id="ARBA00023125"/>
    </source>
</evidence>
<feature type="domain" description="ETS" evidence="4">
    <location>
        <begin position="341"/>
        <end position="422"/>
    </location>
</feature>
<keyword evidence="6" id="KW-1185">Reference proteome</keyword>
<comment type="caution">
    <text evidence="5">The sequence shown here is derived from an EMBL/GenBank/DDBJ whole genome shotgun (WGS) entry which is preliminary data.</text>
</comment>
<dbReference type="GO" id="GO:0000981">
    <property type="term" value="F:DNA-binding transcription factor activity, RNA polymerase II-specific"/>
    <property type="evidence" value="ECO:0007669"/>
    <property type="project" value="TreeGrafter"/>
</dbReference>
<dbReference type="PROSITE" id="PS50061">
    <property type="entry name" value="ETS_DOMAIN_3"/>
    <property type="match status" value="1"/>
</dbReference>
<dbReference type="GO" id="GO:0043565">
    <property type="term" value="F:sequence-specific DNA binding"/>
    <property type="evidence" value="ECO:0007669"/>
    <property type="project" value="InterPro"/>
</dbReference>
<dbReference type="InterPro" id="IPR000418">
    <property type="entry name" value="Ets_dom"/>
</dbReference>
<keyword evidence="3" id="KW-0539">Nucleus</keyword>
<dbReference type="PANTHER" id="PTHR11849:SF190">
    <property type="entry name" value="ETS-DOMAIN PROTEIN"/>
    <property type="match status" value="1"/>
</dbReference>
<evidence type="ECO:0000313" key="6">
    <source>
        <dbReference type="Proteomes" id="UP001497623"/>
    </source>
</evidence>
<dbReference type="SUPFAM" id="SSF46785">
    <property type="entry name" value="Winged helix' DNA-binding domain"/>
    <property type="match status" value="1"/>
</dbReference>
<accession>A0AAV2R227</accession>
<dbReference type="EMBL" id="CAXKWB010015012">
    <property type="protein sequence ID" value="CAL4112448.1"/>
    <property type="molecule type" value="Genomic_DNA"/>
</dbReference>
<comment type="subcellular location">
    <subcellularLocation>
        <location evidence="3">Nucleus</location>
    </subcellularLocation>
</comment>
<comment type="similarity">
    <text evidence="1 3">Belongs to the ETS family.</text>
</comment>
<organism evidence="5 6">
    <name type="scientific">Meganyctiphanes norvegica</name>
    <name type="common">Northern krill</name>
    <name type="synonym">Thysanopoda norvegica</name>
    <dbReference type="NCBI Taxonomy" id="48144"/>
    <lineage>
        <taxon>Eukaryota</taxon>
        <taxon>Metazoa</taxon>
        <taxon>Ecdysozoa</taxon>
        <taxon>Arthropoda</taxon>
        <taxon>Crustacea</taxon>
        <taxon>Multicrustacea</taxon>
        <taxon>Malacostraca</taxon>
        <taxon>Eumalacostraca</taxon>
        <taxon>Eucarida</taxon>
        <taxon>Euphausiacea</taxon>
        <taxon>Euphausiidae</taxon>
        <taxon>Meganyctiphanes</taxon>
    </lineage>
</organism>
<evidence type="ECO:0000256" key="3">
    <source>
        <dbReference type="RuleBase" id="RU004019"/>
    </source>
</evidence>
<keyword evidence="2 3" id="KW-0238">DNA-binding</keyword>
<dbReference type="PRINTS" id="PR00454">
    <property type="entry name" value="ETSDOMAIN"/>
</dbReference>
<dbReference type="PANTHER" id="PTHR11849">
    <property type="entry name" value="ETS"/>
    <property type="match status" value="1"/>
</dbReference>
<dbReference type="InterPro" id="IPR013761">
    <property type="entry name" value="SAM/pointed_sf"/>
</dbReference>
<proteinExistence type="inferred from homology"/>
<dbReference type="InterPro" id="IPR046328">
    <property type="entry name" value="ETS_fam"/>
</dbReference>
<evidence type="ECO:0000256" key="1">
    <source>
        <dbReference type="ARBA" id="ARBA00005562"/>
    </source>
</evidence>
<reference evidence="5 6" key="1">
    <citation type="submission" date="2024-05" db="EMBL/GenBank/DDBJ databases">
        <authorList>
            <person name="Wallberg A."/>
        </authorList>
    </citation>
    <scope>NUCLEOTIDE SEQUENCE [LARGE SCALE GENOMIC DNA]</scope>
</reference>
<dbReference type="Pfam" id="PF00178">
    <property type="entry name" value="Ets"/>
    <property type="match status" value="1"/>
</dbReference>
<dbReference type="InterPro" id="IPR036390">
    <property type="entry name" value="WH_DNA-bd_sf"/>
</dbReference>
<evidence type="ECO:0000259" key="4">
    <source>
        <dbReference type="PROSITE" id="PS50061"/>
    </source>
</evidence>
<dbReference type="AlphaFoldDB" id="A0AAV2R227"/>
<dbReference type="Gene3D" id="1.10.150.50">
    <property type="entry name" value="Transcription Factor, Ets-1"/>
    <property type="match status" value="1"/>
</dbReference>
<name>A0AAV2R227_MEGNR</name>
<dbReference type="InterPro" id="IPR036388">
    <property type="entry name" value="WH-like_DNA-bd_sf"/>
</dbReference>
<dbReference type="SMART" id="SM00413">
    <property type="entry name" value="ETS"/>
    <property type="match status" value="1"/>
</dbReference>
<evidence type="ECO:0000313" key="5">
    <source>
        <dbReference type="EMBL" id="CAL4112448.1"/>
    </source>
</evidence>
<gene>
    <name evidence="5" type="ORF">MNOR_LOCUS19899</name>
</gene>
<sequence length="437" mass="50380">MDTTIFDLEPSLDCDADLMTALGDFDEQFLNELNLYDPYCMDFTPQEKSGLLAEMEAFQRIPVSEWQGEHCVDWAVAVCRSRGLQELAVDVSSLGHITGYHLLRYTVQDFATILGEPYGSVFYKELQKMEKVGNITYGFEDVVDLSSTGPHASLNQQNYYYSPESPEQALNLTINSTIPTEYHSDYPHDYSRESPSVDYNRESPSVDYYSDYHSDQISSGYQSDYQMECHSDGEDYYVLQNMNPVEMSELGNMTQYYRIDEVSRVSPHYTPVIVRQEVHQIEEVIQQTGPHEVPQVGHVKDATKMKARASRNEQVTIENSELVDDFCKKISTTSRARERGPKNWEFLIRLLLDPRANPKLIRWEDEAKGTFRLVRPEIITSMWNAKSPKKLSYDNFARGLRYHYKTGALFKVGDRQLVYGCGPKAVELINQIRREQF</sequence>
<dbReference type="Proteomes" id="UP001497623">
    <property type="component" value="Unassembled WGS sequence"/>
</dbReference>